<dbReference type="STRING" id="158607.A0A2P5HLU8"/>
<evidence type="ECO:0000256" key="1">
    <source>
        <dbReference type="SAM" id="MobiDB-lite"/>
    </source>
</evidence>
<dbReference type="EMBL" id="MAVT02001336">
    <property type="protein sequence ID" value="POS71224.1"/>
    <property type="molecule type" value="Genomic_DNA"/>
</dbReference>
<proteinExistence type="predicted"/>
<dbReference type="Proteomes" id="UP000094444">
    <property type="component" value="Unassembled WGS sequence"/>
</dbReference>
<name>A0A2P5HLU8_DIAHE</name>
<reference evidence="2" key="1">
    <citation type="submission" date="2017-09" db="EMBL/GenBank/DDBJ databases">
        <title>Polyketide synthases of a Diaporthe helianthi virulent isolate.</title>
        <authorList>
            <person name="Baroncelli R."/>
        </authorList>
    </citation>
    <scope>NUCLEOTIDE SEQUENCE [LARGE SCALE GENOMIC DNA]</scope>
    <source>
        <strain evidence="2">7/96</strain>
    </source>
</reference>
<evidence type="ECO:0000313" key="2">
    <source>
        <dbReference type="EMBL" id="POS71224.1"/>
    </source>
</evidence>
<dbReference type="PANTHER" id="PTHR38049">
    <property type="entry name" value="RICIN B LECTIN DOMAIN-CONTAINING PROTEIN"/>
    <property type="match status" value="1"/>
</dbReference>
<gene>
    <name evidence="2" type="ORF">DHEL01_v210383</name>
</gene>
<dbReference type="PANTHER" id="PTHR38049:SF2">
    <property type="entry name" value="RICIN B LECTIN DOMAIN-CONTAINING PROTEIN"/>
    <property type="match status" value="1"/>
</dbReference>
<dbReference type="InParanoid" id="A0A2P5HLU8"/>
<protein>
    <submittedName>
        <fullName evidence="2">Uncharacterized protein</fullName>
    </submittedName>
</protein>
<comment type="caution">
    <text evidence="2">The sequence shown here is derived from an EMBL/GenBank/DDBJ whole genome shotgun (WGS) entry which is preliminary data.</text>
</comment>
<organism evidence="2 3">
    <name type="scientific">Diaporthe helianthi</name>
    <dbReference type="NCBI Taxonomy" id="158607"/>
    <lineage>
        <taxon>Eukaryota</taxon>
        <taxon>Fungi</taxon>
        <taxon>Dikarya</taxon>
        <taxon>Ascomycota</taxon>
        <taxon>Pezizomycotina</taxon>
        <taxon>Sordariomycetes</taxon>
        <taxon>Sordariomycetidae</taxon>
        <taxon>Diaporthales</taxon>
        <taxon>Diaporthaceae</taxon>
        <taxon>Diaporthe</taxon>
    </lineage>
</organism>
<dbReference type="AlphaFoldDB" id="A0A2P5HLU8"/>
<feature type="region of interest" description="Disordered" evidence="1">
    <location>
        <begin position="1"/>
        <end position="27"/>
    </location>
</feature>
<evidence type="ECO:0000313" key="3">
    <source>
        <dbReference type="Proteomes" id="UP000094444"/>
    </source>
</evidence>
<accession>A0A2P5HLU8</accession>
<sequence>METGSNATTTSHDPGTQDPTTPSENAGQVELNTTGRLFSGFYLPHPVYQEQWGREGLKGEGLVSTIRDEPTDLKWIYVYRDKSEVKYGSRAESAGHLLGPWDCTERERPVTFEGWEGFLAVEEAPETHPGVWALYFDRSNDGLGGRPGRSVAMLLYRREPPRTRQLRDEEAGRATRSHGHEYLRIFIKGREEESSSGDHDMQAMT</sequence>
<keyword evidence="3" id="KW-1185">Reference proteome</keyword>
<dbReference type="OrthoDB" id="3928002at2759"/>